<feature type="transmembrane region" description="Helical" evidence="1">
    <location>
        <begin position="426"/>
        <end position="445"/>
    </location>
</feature>
<feature type="domain" description="EGF-like" evidence="2">
    <location>
        <begin position="90"/>
        <end position="140"/>
    </location>
</feature>
<dbReference type="InterPro" id="IPR011641">
    <property type="entry name" value="Tyr-kin_ephrin_A/B_rcpt-like"/>
</dbReference>
<dbReference type="Gene3D" id="2.10.50.10">
    <property type="entry name" value="Tumor Necrosis Factor Receptor, subunit A, domain 2"/>
    <property type="match status" value="3"/>
</dbReference>
<dbReference type="Proteomes" id="UP000054408">
    <property type="component" value="Unassembled WGS sequence"/>
</dbReference>
<evidence type="ECO:0000256" key="1">
    <source>
        <dbReference type="SAM" id="Phobius"/>
    </source>
</evidence>
<dbReference type="STRING" id="461836.A0A0L0DS53"/>
<keyword evidence="1" id="KW-0472">Membrane</keyword>
<name>A0A0L0DS53_THETB</name>
<dbReference type="InterPro" id="IPR009030">
    <property type="entry name" value="Growth_fac_rcpt_cys_sf"/>
</dbReference>
<dbReference type="Pfam" id="PF07699">
    <property type="entry name" value="Ephrin_rec_like"/>
    <property type="match status" value="3"/>
</dbReference>
<feature type="transmembrane region" description="Helical" evidence="1">
    <location>
        <begin position="452"/>
        <end position="476"/>
    </location>
</feature>
<feature type="transmembrane region" description="Helical" evidence="1">
    <location>
        <begin position="749"/>
        <end position="770"/>
    </location>
</feature>
<dbReference type="SMART" id="SM01411">
    <property type="entry name" value="Ephrin_rec_like"/>
    <property type="match status" value="4"/>
</dbReference>
<dbReference type="PANTHER" id="PTHR11319:SF35">
    <property type="entry name" value="OUTER MEMBRANE PROTEIN PMPC-RELATED"/>
    <property type="match status" value="1"/>
</dbReference>
<proteinExistence type="predicted"/>
<reference evidence="3 4" key="1">
    <citation type="submission" date="2010-05" db="EMBL/GenBank/DDBJ databases">
        <title>The Genome Sequence of Thecamonas trahens ATCC 50062.</title>
        <authorList>
            <consortium name="The Broad Institute Genome Sequencing Platform"/>
            <person name="Russ C."/>
            <person name="Cuomo C."/>
            <person name="Shea T."/>
            <person name="Young S.K."/>
            <person name="Zeng Q."/>
            <person name="Koehrsen M."/>
            <person name="Haas B."/>
            <person name="Borodovsky M."/>
            <person name="Guigo R."/>
            <person name="Alvarado L."/>
            <person name="Berlin A."/>
            <person name="Bochicchio J."/>
            <person name="Borenstein D."/>
            <person name="Chapman S."/>
            <person name="Chen Z."/>
            <person name="Freedman E."/>
            <person name="Gellesch M."/>
            <person name="Goldberg J."/>
            <person name="Griggs A."/>
            <person name="Gujja S."/>
            <person name="Heilman E."/>
            <person name="Heiman D."/>
            <person name="Hepburn T."/>
            <person name="Howarth C."/>
            <person name="Jen D."/>
            <person name="Larson L."/>
            <person name="Mehta T."/>
            <person name="Park D."/>
            <person name="Pearson M."/>
            <person name="Roberts A."/>
            <person name="Saif S."/>
            <person name="Shenoy N."/>
            <person name="Sisk P."/>
            <person name="Stolte C."/>
            <person name="Sykes S."/>
            <person name="Thomson T."/>
            <person name="Walk T."/>
            <person name="White J."/>
            <person name="Yandava C."/>
            <person name="Burger G."/>
            <person name="Gray M.W."/>
            <person name="Holland P.W.H."/>
            <person name="King N."/>
            <person name="Lang F.B.F."/>
            <person name="Roger A.J."/>
            <person name="Ruiz-Trillo I."/>
            <person name="Lander E."/>
            <person name="Nusbaum C."/>
        </authorList>
    </citation>
    <scope>NUCLEOTIDE SEQUENCE [LARGE SCALE GENOMIC DNA]</scope>
    <source>
        <strain evidence="3 4">ATCC 50062</strain>
    </source>
</reference>
<feature type="transmembrane region" description="Helical" evidence="1">
    <location>
        <begin position="684"/>
        <end position="704"/>
    </location>
</feature>
<feature type="domain" description="EGF-like" evidence="2">
    <location>
        <begin position="381"/>
        <end position="420"/>
    </location>
</feature>
<dbReference type="SUPFAM" id="SSF57184">
    <property type="entry name" value="Growth factor receptor domain"/>
    <property type="match status" value="1"/>
</dbReference>
<gene>
    <name evidence="3" type="ORF">AMSG_10693</name>
</gene>
<dbReference type="SMART" id="SM00181">
    <property type="entry name" value="EGF"/>
    <property type="match status" value="4"/>
</dbReference>
<sequence length="1007" mass="107875">MPDASWETLSNDNGLSSALDEYSKSSLLPGTDPNDDCVPCGVGKFKSGYGNSECIGCSVPFTTTVGGADTEDDCVCDAGHYRDGAGQCPACPLGTYKPTAANAIACNSCKSTETTAAMGALTESECVCRPGFERVAGVCEPCGKGTYKDTAGDGACSLCPGGTSSNTVGGADVASCDTCKPGFFGDDCSGVCSCSVDQVCLDGRFGSGNCTCFVGSGLSGAGCDQCEAPQYFGRPWCNSTVECVNGVPDYGFDGSGKCRSCQLAAYDFAADPTCATCAALNFGVSCLQCPIGHHGSGDNTDGPCELCSAGTFKDVTTALQRCKPCDAGTVRGKLSAMWPRTSDRKRWGDDGCGMHPTAKPIPNSGFYPLPGQGVTSGLYEPCTPAGVCLRGGVCRFGHIGERCSQCIKGWAKNPSSGLCEKCPSSIPFIFMGLAVLGIILCILLIKLARKNTAFFTAASVGFNFLQLIAVLASFQIKWPGWTQRFFEILSAANIDLQLFKPECLVSSSSDAYFTIWATKLAAPWALLVMFAVGFSIFRLYAAARKWTAPAKASMKYAFTNASVMAMFVMYLLVTNTALEIYPCTKQADGKYTMNREPSIRCYQGKWFELLVGSICAMIMFSLLMPLGVLKVLHKRRFNLWKRKNLARYGLLYLRYRPKYYFFEILVLVRKFGVVFGKVASSASVVGQVLTALAVVCLSLGLQLKTHPFATMRINRLETLMLSCAGFVLALAFVYAAADGGLNASFANTLGVVLVGVVCVAIVILLVAIVLEITKIHRMLRRGLVGKYVVDRLDVWRPFYTSGMFLLEHTQTTVGEAAANIVMTFSTTEPVELVAEMFLETVITHRSEKRTTDDVVLHGCLQPSDQAVESRSDFLQHTVTMHAPAPGHYVATIAVMAAGRTATTPREPATGMRGWLEKLAAFVDGSVTDQAHSPQMVRAMMVNGAERAIRFRVTASPEWAAEDAMAGTAAAASEFATDVDEDALLSRPWSMSPEEMDALDEEHELQAL</sequence>
<accession>A0A0L0DS53</accession>
<feature type="transmembrane region" description="Helical" evidence="1">
    <location>
        <begin position="716"/>
        <end position="737"/>
    </location>
</feature>
<dbReference type="RefSeq" id="XP_013753279.1">
    <property type="nucleotide sequence ID" value="XM_013897825.1"/>
</dbReference>
<evidence type="ECO:0000313" key="3">
    <source>
        <dbReference type="EMBL" id="KNC55095.1"/>
    </source>
</evidence>
<keyword evidence="4" id="KW-1185">Reference proteome</keyword>
<dbReference type="PANTHER" id="PTHR11319">
    <property type="entry name" value="G PROTEIN-COUPLED RECEPTOR-RELATED"/>
    <property type="match status" value="1"/>
</dbReference>
<evidence type="ECO:0000313" key="4">
    <source>
        <dbReference type="Proteomes" id="UP000054408"/>
    </source>
</evidence>
<feature type="domain" description="EGF-like" evidence="2">
    <location>
        <begin position="260"/>
        <end position="305"/>
    </location>
</feature>
<dbReference type="AlphaFoldDB" id="A0A0L0DS53"/>
<dbReference type="InterPro" id="IPR000742">
    <property type="entry name" value="EGF"/>
</dbReference>
<dbReference type="EMBL" id="GL349495">
    <property type="protein sequence ID" value="KNC55095.1"/>
    <property type="molecule type" value="Genomic_DNA"/>
</dbReference>
<keyword evidence="1" id="KW-1133">Transmembrane helix</keyword>
<protein>
    <recommendedName>
        <fullName evidence="2">EGF-like domain-containing protein</fullName>
    </recommendedName>
</protein>
<evidence type="ECO:0000259" key="2">
    <source>
        <dbReference type="SMART" id="SM00181"/>
    </source>
</evidence>
<feature type="transmembrane region" description="Helical" evidence="1">
    <location>
        <begin position="553"/>
        <end position="572"/>
    </location>
</feature>
<feature type="domain" description="EGF-like" evidence="2">
    <location>
        <begin position="141"/>
        <end position="189"/>
    </location>
</feature>
<organism evidence="3 4">
    <name type="scientific">Thecamonas trahens ATCC 50062</name>
    <dbReference type="NCBI Taxonomy" id="461836"/>
    <lineage>
        <taxon>Eukaryota</taxon>
        <taxon>Apusozoa</taxon>
        <taxon>Apusomonadida</taxon>
        <taxon>Apusomonadidae</taxon>
        <taxon>Thecamonas</taxon>
    </lineage>
</organism>
<feature type="transmembrane region" description="Helical" evidence="1">
    <location>
        <begin position="609"/>
        <end position="632"/>
    </location>
</feature>
<dbReference type="eggNOG" id="KOG1217">
    <property type="taxonomic scope" value="Eukaryota"/>
</dbReference>
<feature type="transmembrane region" description="Helical" evidence="1">
    <location>
        <begin position="659"/>
        <end position="678"/>
    </location>
</feature>
<dbReference type="OrthoDB" id="286301at2759"/>
<dbReference type="GeneID" id="25568858"/>
<feature type="transmembrane region" description="Helical" evidence="1">
    <location>
        <begin position="521"/>
        <end position="541"/>
    </location>
</feature>
<keyword evidence="1" id="KW-0812">Transmembrane</keyword>